<sequence>MRKKGIDLDTPSEDLLTEDSWEVLERHAQTWLRQAPHPRALPAVLRLGSLLKRRGRPEEEVVRRAVRTVFEELRDARSPLVADLGAFTGEALRFIGIHTVGETEKCPWHMLAKGELHRQAMLRRWVAWNKPEGPGDLAWLAYDLTCGQGDRLHSDGEVVCRAPKNAAEEFSLLDQGNRFSAEQRALSTLAKKLLSRLADDSSQCLKVNGVLMLCTPSPPETSSICAMQQFLQLFPWVEMHLAFGDPVDLSRAGEIHRIGCKDQDKGKHVNGTCNGRS</sequence>
<name>A0AA36N4K6_9DINO</name>
<dbReference type="AlphaFoldDB" id="A0AA36N4K6"/>
<protein>
    <submittedName>
        <fullName evidence="1">Uncharacterized protein</fullName>
    </submittedName>
</protein>
<dbReference type="Proteomes" id="UP001178507">
    <property type="component" value="Unassembled WGS sequence"/>
</dbReference>
<dbReference type="EMBL" id="CAUJNA010003302">
    <property type="protein sequence ID" value="CAJ1398510.1"/>
    <property type="molecule type" value="Genomic_DNA"/>
</dbReference>
<comment type="caution">
    <text evidence="1">The sequence shown here is derived from an EMBL/GenBank/DDBJ whole genome shotgun (WGS) entry which is preliminary data.</text>
</comment>
<accession>A0AA36N4K6</accession>
<evidence type="ECO:0000313" key="2">
    <source>
        <dbReference type="Proteomes" id="UP001178507"/>
    </source>
</evidence>
<evidence type="ECO:0000313" key="1">
    <source>
        <dbReference type="EMBL" id="CAJ1398510.1"/>
    </source>
</evidence>
<keyword evidence="2" id="KW-1185">Reference proteome</keyword>
<reference evidence="1" key="1">
    <citation type="submission" date="2023-08" db="EMBL/GenBank/DDBJ databases">
        <authorList>
            <person name="Chen Y."/>
            <person name="Shah S."/>
            <person name="Dougan E. K."/>
            <person name="Thang M."/>
            <person name="Chan C."/>
        </authorList>
    </citation>
    <scope>NUCLEOTIDE SEQUENCE</scope>
</reference>
<proteinExistence type="predicted"/>
<organism evidence="1 2">
    <name type="scientific">Effrenium voratum</name>
    <dbReference type="NCBI Taxonomy" id="2562239"/>
    <lineage>
        <taxon>Eukaryota</taxon>
        <taxon>Sar</taxon>
        <taxon>Alveolata</taxon>
        <taxon>Dinophyceae</taxon>
        <taxon>Suessiales</taxon>
        <taxon>Symbiodiniaceae</taxon>
        <taxon>Effrenium</taxon>
    </lineage>
</organism>
<gene>
    <name evidence="1" type="ORF">EVOR1521_LOCUS22289</name>
</gene>